<gene>
    <name evidence="3" type="ORF">DXC19_11640</name>
</gene>
<feature type="domain" description="CAAX prenyl protease 2/Lysostaphin resistance protein A-like" evidence="2">
    <location>
        <begin position="125"/>
        <end position="224"/>
    </location>
</feature>
<evidence type="ECO:0000313" key="4">
    <source>
        <dbReference type="Proteomes" id="UP000261016"/>
    </source>
</evidence>
<dbReference type="PANTHER" id="PTHR36435:SF1">
    <property type="entry name" value="CAAX AMINO TERMINAL PROTEASE FAMILY PROTEIN"/>
    <property type="match status" value="1"/>
</dbReference>
<dbReference type="GO" id="GO:0080120">
    <property type="term" value="P:CAAX-box protein maturation"/>
    <property type="evidence" value="ECO:0007669"/>
    <property type="project" value="UniProtKB-ARBA"/>
</dbReference>
<dbReference type="RefSeq" id="WP_117725984.1">
    <property type="nucleotide sequence ID" value="NZ_CABMFV010000009.1"/>
</dbReference>
<proteinExistence type="predicted"/>
<dbReference type="GO" id="GO:0006508">
    <property type="term" value="P:proteolysis"/>
    <property type="evidence" value="ECO:0007669"/>
    <property type="project" value="UniProtKB-KW"/>
</dbReference>
<feature type="transmembrane region" description="Helical" evidence="1">
    <location>
        <begin position="77"/>
        <end position="98"/>
    </location>
</feature>
<dbReference type="EMBL" id="QSTD01000009">
    <property type="protein sequence ID" value="RGM28329.1"/>
    <property type="molecule type" value="Genomic_DNA"/>
</dbReference>
<dbReference type="GO" id="GO:0004175">
    <property type="term" value="F:endopeptidase activity"/>
    <property type="evidence" value="ECO:0007669"/>
    <property type="project" value="UniProtKB-ARBA"/>
</dbReference>
<dbReference type="InterPro" id="IPR003675">
    <property type="entry name" value="Rce1/LyrA-like_dom"/>
</dbReference>
<sequence length="284" mass="32331">MVNYLKTISISIFIIIIGTCLFYVGIETKFIVDNINNIVTFILIPATIYVMYRFLLKYLRSKDYIDNTYVESKKIPFSIKVVVIFVLAGLSDGLSAVFETNNKSANQKLIEAKEQNIDIFTKLSSTAINAPVIEEIVFRGVLFIIFVAASGALYKNSNQQQRKLGLISFFIVSSVLFGYVHVAKAGDIEHILPYLVSGICYSLVFIWTRDVFITIGMHAIGNFFSAMSRYGYISELLIIDLIVAISLGFIVAIYVYRNAKVISDYFNILINETEEKIRRYIRRY</sequence>
<feature type="transmembrane region" description="Helical" evidence="1">
    <location>
        <begin position="194"/>
        <end position="215"/>
    </location>
</feature>
<accession>A0A8B2ZNC6</accession>
<keyword evidence="1" id="KW-0472">Membrane</keyword>
<keyword evidence="1" id="KW-1133">Transmembrane helix</keyword>
<name>A0A8B2ZNC6_STAWA</name>
<feature type="transmembrane region" description="Helical" evidence="1">
    <location>
        <begin position="7"/>
        <end position="26"/>
    </location>
</feature>
<keyword evidence="3" id="KW-0645">Protease</keyword>
<comment type="caution">
    <text evidence="3">The sequence shown here is derived from an EMBL/GenBank/DDBJ whole genome shotgun (WGS) entry which is preliminary data.</text>
</comment>
<dbReference type="GO" id="GO:0008237">
    <property type="term" value="F:metallopeptidase activity"/>
    <property type="evidence" value="ECO:0007669"/>
    <property type="project" value="UniProtKB-KW"/>
</dbReference>
<feature type="transmembrane region" description="Helical" evidence="1">
    <location>
        <begin position="38"/>
        <end position="56"/>
    </location>
</feature>
<dbReference type="InterPro" id="IPR052710">
    <property type="entry name" value="CAAX_protease"/>
</dbReference>
<dbReference type="AlphaFoldDB" id="A0A8B2ZNC6"/>
<keyword evidence="3" id="KW-0482">Metalloprotease</keyword>
<reference evidence="3 4" key="1">
    <citation type="submission" date="2018-08" db="EMBL/GenBank/DDBJ databases">
        <title>A genome reference for cultivated species of the human gut microbiota.</title>
        <authorList>
            <person name="Zou Y."/>
            <person name="Xue W."/>
            <person name="Luo G."/>
        </authorList>
    </citation>
    <scope>NUCLEOTIDE SEQUENCE [LARGE SCALE GENOMIC DNA]</scope>
    <source>
        <strain evidence="3 4">OM08-17AT</strain>
    </source>
</reference>
<protein>
    <submittedName>
        <fullName evidence="3">CPBP family intramembrane metalloprotease</fullName>
    </submittedName>
</protein>
<evidence type="ECO:0000259" key="2">
    <source>
        <dbReference type="Pfam" id="PF02517"/>
    </source>
</evidence>
<dbReference type="Proteomes" id="UP000261016">
    <property type="component" value="Unassembled WGS sequence"/>
</dbReference>
<keyword evidence="3" id="KW-0378">Hydrolase</keyword>
<dbReference type="PANTHER" id="PTHR36435">
    <property type="entry name" value="SLR1288 PROTEIN"/>
    <property type="match status" value="1"/>
</dbReference>
<evidence type="ECO:0000313" key="3">
    <source>
        <dbReference type="EMBL" id="RGM28329.1"/>
    </source>
</evidence>
<feature type="transmembrane region" description="Helical" evidence="1">
    <location>
        <begin position="166"/>
        <end position="182"/>
    </location>
</feature>
<dbReference type="Pfam" id="PF02517">
    <property type="entry name" value="Rce1-like"/>
    <property type="match status" value="1"/>
</dbReference>
<organism evidence="3 4">
    <name type="scientific">Staphylococcus warneri</name>
    <dbReference type="NCBI Taxonomy" id="1292"/>
    <lineage>
        <taxon>Bacteria</taxon>
        <taxon>Bacillati</taxon>
        <taxon>Bacillota</taxon>
        <taxon>Bacilli</taxon>
        <taxon>Bacillales</taxon>
        <taxon>Staphylococcaceae</taxon>
        <taxon>Staphylococcus</taxon>
    </lineage>
</organism>
<keyword evidence="1" id="KW-0812">Transmembrane</keyword>
<evidence type="ECO:0000256" key="1">
    <source>
        <dbReference type="SAM" id="Phobius"/>
    </source>
</evidence>
<feature type="transmembrane region" description="Helical" evidence="1">
    <location>
        <begin position="136"/>
        <end position="154"/>
    </location>
</feature>
<feature type="transmembrane region" description="Helical" evidence="1">
    <location>
        <begin position="236"/>
        <end position="256"/>
    </location>
</feature>